<proteinExistence type="predicted"/>
<accession>A0A4V2K314</accession>
<protein>
    <submittedName>
        <fullName evidence="1">Uncharacterized protein</fullName>
    </submittedName>
</protein>
<reference evidence="1 2" key="1">
    <citation type="submission" date="2019-01" db="EMBL/GenBank/DDBJ databases">
        <title>Draft genome sequences of three monokaryotic isolates of the white-rot basidiomycete fungus Dichomitus squalens.</title>
        <authorList>
            <consortium name="DOE Joint Genome Institute"/>
            <person name="Lopez S.C."/>
            <person name="Andreopoulos B."/>
            <person name="Pangilinan J."/>
            <person name="Lipzen A."/>
            <person name="Riley R."/>
            <person name="Ahrendt S."/>
            <person name="Ng V."/>
            <person name="Barry K."/>
            <person name="Daum C."/>
            <person name="Grigoriev I.V."/>
            <person name="Hilden K.S."/>
            <person name="Makela M.R."/>
            <person name="de Vries R.P."/>
        </authorList>
    </citation>
    <scope>NUCLEOTIDE SEQUENCE [LARGE SCALE GENOMIC DNA]</scope>
    <source>
        <strain evidence="1 2">CBS 464.89</strain>
    </source>
</reference>
<evidence type="ECO:0000313" key="2">
    <source>
        <dbReference type="Proteomes" id="UP000292082"/>
    </source>
</evidence>
<gene>
    <name evidence="1" type="ORF">BD310DRAFT_917237</name>
</gene>
<sequence length="294" mass="32635">MEGLAVEILEKISTFACTDGGRTGCSLSLTSRYIREATRSARFHSISLVYPLSMTSDEQIKRFSSFFFAERAALSERRVPRLRHLRIPWTPAAAILCETFASELHSLVILQSWPPSDHVDVSGTEFPLLQELTILGSGLEFGGVYPHPRLPSLTRLHIAAMPSKPSQQLGAPDLRLWSARAPHVTHLRVSLVNDTKVVLLAQLANLVAPELKGLPLIFPDLEQAVVQLPGTRTAIRTSAQEWELLMAPFLQGSPATRPLVLHSQKSDNLQTIRSDMERDWLERMAGGSGCWVEQ</sequence>
<evidence type="ECO:0000313" key="1">
    <source>
        <dbReference type="EMBL" id="TBU63331.1"/>
    </source>
</evidence>
<dbReference type="Proteomes" id="UP000292082">
    <property type="component" value="Unassembled WGS sequence"/>
</dbReference>
<dbReference type="AlphaFoldDB" id="A0A4V2K314"/>
<keyword evidence="2" id="KW-1185">Reference proteome</keyword>
<organism evidence="1 2">
    <name type="scientific">Dichomitus squalens</name>
    <dbReference type="NCBI Taxonomy" id="114155"/>
    <lineage>
        <taxon>Eukaryota</taxon>
        <taxon>Fungi</taxon>
        <taxon>Dikarya</taxon>
        <taxon>Basidiomycota</taxon>
        <taxon>Agaricomycotina</taxon>
        <taxon>Agaricomycetes</taxon>
        <taxon>Polyporales</taxon>
        <taxon>Polyporaceae</taxon>
        <taxon>Dichomitus</taxon>
    </lineage>
</organism>
<dbReference type="STRING" id="114155.A0A4V2K314"/>
<name>A0A4V2K314_9APHY</name>
<dbReference type="EMBL" id="ML145090">
    <property type="protein sequence ID" value="TBU63331.1"/>
    <property type="molecule type" value="Genomic_DNA"/>
</dbReference>